<keyword evidence="3" id="KW-1185">Reference proteome</keyword>
<dbReference type="Proteomes" id="UP000275530">
    <property type="component" value="Unassembled WGS sequence"/>
</dbReference>
<dbReference type="AlphaFoldDB" id="A0A6M7TKB0"/>
<organism evidence="2 3">
    <name type="scientific">Mesorhizobium jarvisii</name>
    <dbReference type="NCBI Taxonomy" id="1777867"/>
    <lineage>
        <taxon>Bacteria</taxon>
        <taxon>Pseudomonadati</taxon>
        <taxon>Pseudomonadota</taxon>
        <taxon>Alphaproteobacteria</taxon>
        <taxon>Hyphomicrobiales</taxon>
        <taxon>Phyllobacteriaceae</taxon>
        <taxon>Mesorhizobium</taxon>
    </lineage>
</organism>
<feature type="region of interest" description="Disordered" evidence="1">
    <location>
        <begin position="51"/>
        <end position="75"/>
    </location>
</feature>
<proteinExistence type="predicted"/>
<comment type="caution">
    <text evidence="2">The sequence shown here is derived from an EMBL/GenBank/DDBJ whole genome shotgun (WGS) entry which is preliminary data.</text>
</comment>
<name>A0A6M7TKB0_9HYPH</name>
<gene>
    <name evidence="2" type="ORF">D3242_22875</name>
</gene>
<evidence type="ECO:0000256" key="1">
    <source>
        <dbReference type="SAM" id="MobiDB-lite"/>
    </source>
</evidence>
<dbReference type="EMBL" id="QZXA01000009">
    <property type="protein sequence ID" value="RJT31107.1"/>
    <property type="molecule type" value="Genomic_DNA"/>
</dbReference>
<reference evidence="2 3" key="1">
    <citation type="submission" date="2018-09" db="EMBL/GenBank/DDBJ databases">
        <title>Mesorhizobium carmichaelinearum sp. nov. isolated from Carmichaelinea spp. root nodules in New Zealand.</title>
        <authorList>
            <person name="De Meyer S.E."/>
        </authorList>
    </citation>
    <scope>NUCLEOTIDE SEQUENCE [LARGE SCALE GENOMIC DNA]</scope>
    <source>
        <strain evidence="2 3">LMG 28313</strain>
    </source>
</reference>
<accession>A0A6M7TKB0</accession>
<dbReference type="RefSeq" id="WP_064982670.1">
    <property type="nucleotide sequence ID" value="NZ_CP033507.1"/>
</dbReference>
<protein>
    <submittedName>
        <fullName evidence="2">Uncharacterized protein</fullName>
    </submittedName>
</protein>
<sequence>MMRKPNKAVQPTGAGPVAILPLTDFRADPWGTGNEKAVAFRAGILSSPVPAEFAQKARDDGRAAPASEPAPEKQD</sequence>
<evidence type="ECO:0000313" key="2">
    <source>
        <dbReference type="EMBL" id="RJT31107.1"/>
    </source>
</evidence>
<evidence type="ECO:0000313" key="3">
    <source>
        <dbReference type="Proteomes" id="UP000275530"/>
    </source>
</evidence>